<evidence type="ECO:0000313" key="5">
    <source>
        <dbReference type="Proteomes" id="UP001431783"/>
    </source>
</evidence>
<dbReference type="SUPFAM" id="SSF48403">
    <property type="entry name" value="Ankyrin repeat"/>
    <property type="match status" value="1"/>
</dbReference>
<dbReference type="SMART" id="SM00248">
    <property type="entry name" value="ANK"/>
    <property type="match status" value="2"/>
</dbReference>
<proteinExistence type="predicted"/>
<keyword evidence="1" id="KW-0677">Repeat</keyword>
<keyword evidence="5" id="KW-1185">Reference proteome</keyword>
<dbReference type="PROSITE" id="PS50088">
    <property type="entry name" value="ANK_REPEAT"/>
    <property type="match status" value="1"/>
</dbReference>
<dbReference type="InterPro" id="IPR002110">
    <property type="entry name" value="Ankyrin_rpt"/>
</dbReference>
<evidence type="ECO:0000256" key="2">
    <source>
        <dbReference type="ARBA" id="ARBA00023043"/>
    </source>
</evidence>
<dbReference type="PROSITE" id="PS50297">
    <property type="entry name" value="ANK_REP_REGION"/>
    <property type="match status" value="1"/>
</dbReference>
<feature type="repeat" description="ANK" evidence="3">
    <location>
        <begin position="120"/>
        <end position="152"/>
    </location>
</feature>
<accession>A0AAW1UAQ2</accession>
<dbReference type="PANTHER" id="PTHR24198:SF165">
    <property type="entry name" value="ANKYRIN REPEAT-CONTAINING PROTEIN-RELATED"/>
    <property type="match status" value="1"/>
</dbReference>
<dbReference type="Gene3D" id="1.25.40.20">
    <property type="entry name" value="Ankyrin repeat-containing domain"/>
    <property type="match status" value="1"/>
</dbReference>
<reference evidence="4 5" key="1">
    <citation type="submission" date="2023-03" db="EMBL/GenBank/DDBJ databases">
        <title>Genome insight into feeding habits of ladybird beetles.</title>
        <authorList>
            <person name="Li H.-S."/>
            <person name="Huang Y.-H."/>
            <person name="Pang H."/>
        </authorList>
    </citation>
    <scope>NUCLEOTIDE SEQUENCE [LARGE SCALE GENOMIC DNA]</scope>
    <source>
        <strain evidence="4">SYSU_2023b</strain>
        <tissue evidence="4">Whole body</tissue>
    </source>
</reference>
<evidence type="ECO:0000256" key="1">
    <source>
        <dbReference type="ARBA" id="ARBA00022737"/>
    </source>
</evidence>
<dbReference type="PANTHER" id="PTHR24198">
    <property type="entry name" value="ANKYRIN REPEAT AND PROTEIN KINASE DOMAIN-CONTAINING PROTEIN"/>
    <property type="match status" value="1"/>
</dbReference>
<sequence length="181" mass="20567">MILLPQSTKFLGIYMDENLRWSEHVVNLNRKLSRACYSLGILANYSTTDVKRTVYLANFEPSSRFVIIAWGGGRANPNTPNKDGNSALHISTSHIETNKTKIFACILVQYNAKMDSQNNNNHTPLHIAVYEDKEYLVEVLLESGESTNIPDASGITPMHRASLDRFRYPRIFTRLCAYQIL</sequence>
<comment type="caution">
    <text evidence="4">The sequence shown here is derived from an EMBL/GenBank/DDBJ whole genome shotgun (WGS) entry which is preliminary data.</text>
</comment>
<dbReference type="EMBL" id="JARQZJ010000043">
    <property type="protein sequence ID" value="KAK9877683.1"/>
    <property type="molecule type" value="Genomic_DNA"/>
</dbReference>
<evidence type="ECO:0000313" key="4">
    <source>
        <dbReference type="EMBL" id="KAK9877683.1"/>
    </source>
</evidence>
<keyword evidence="2 3" id="KW-0040">ANK repeat</keyword>
<name>A0AAW1UAQ2_9CUCU</name>
<dbReference type="Proteomes" id="UP001431783">
    <property type="component" value="Unassembled WGS sequence"/>
</dbReference>
<dbReference type="AlphaFoldDB" id="A0AAW1UAQ2"/>
<evidence type="ECO:0000256" key="3">
    <source>
        <dbReference type="PROSITE-ProRule" id="PRU00023"/>
    </source>
</evidence>
<organism evidence="4 5">
    <name type="scientific">Henosepilachna vigintioctopunctata</name>
    <dbReference type="NCBI Taxonomy" id="420089"/>
    <lineage>
        <taxon>Eukaryota</taxon>
        <taxon>Metazoa</taxon>
        <taxon>Ecdysozoa</taxon>
        <taxon>Arthropoda</taxon>
        <taxon>Hexapoda</taxon>
        <taxon>Insecta</taxon>
        <taxon>Pterygota</taxon>
        <taxon>Neoptera</taxon>
        <taxon>Endopterygota</taxon>
        <taxon>Coleoptera</taxon>
        <taxon>Polyphaga</taxon>
        <taxon>Cucujiformia</taxon>
        <taxon>Coccinelloidea</taxon>
        <taxon>Coccinellidae</taxon>
        <taxon>Epilachninae</taxon>
        <taxon>Epilachnini</taxon>
        <taxon>Henosepilachna</taxon>
    </lineage>
</organism>
<protein>
    <submittedName>
        <fullName evidence="4">Uncharacterized protein</fullName>
    </submittedName>
</protein>
<dbReference type="Pfam" id="PF12796">
    <property type="entry name" value="Ank_2"/>
    <property type="match status" value="1"/>
</dbReference>
<gene>
    <name evidence="4" type="ORF">WA026_019359</name>
</gene>
<dbReference type="InterPro" id="IPR036770">
    <property type="entry name" value="Ankyrin_rpt-contain_sf"/>
</dbReference>